<reference evidence="1" key="1">
    <citation type="submission" date="2023-03" db="UniProtKB">
        <authorList>
            <consortium name="EnsemblPlants"/>
        </authorList>
    </citation>
    <scope>IDENTIFICATION</scope>
</reference>
<dbReference type="EnsemblPlants" id="MELO3C027438.2.1">
    <property type="protein sequence ID" value="MELO3C027438.2.1"/>
    <property type="gene ID" value="MELO3C027438.2"/>
</dbReference>
<proteinExistence type="predicted"/>
<protein>
    <submittedName>
        <fullName evidence="1">Uncharacterized protein</fullName>
    </submittedName>
</protein>
<dbReference type="Gramene" id="MELO3C027438.2.1">
    <property type="protein sequence ID" value="MELO3C027438.2.1"/>
    <property type="gene ID" value="MELO3C027438.2"/>
</dbReference>
<dbReference type="AlphaFoldDB" id="A0A9I9E1K9"/>
<accession>A0A9I9E1K9</accession>
<organism evidence="1">
    <name type="scientific">Cucumis melo</name>
    <name type="common">Muskmelon</name>
    <dbReference type="NCBI Taxonomy" id="3656"/>
    <lineage>
        <taxon>Eukaryota</taxon>
        <taxon>Viridiplantae</taxon>
        <taxon>Streptophyta</taxon>
        <taxon>Embryophyta</taxon>
        <taxon>Tracheophyta</taxon>
        <taxon>Spermatophyta</taxon>
        <taxon>Magnoliopsida</taxon>
        <taxon>eudicotyledons</taxon>
        <taxon>Gunneridae</taxon>
        <taxon>Pentapetalae</taxon>
        <taxon>rosids</taxon>
        <taxon>fabids</taxon>
        <taxon>Cucurbitales</taxon>
        <taxon>Cucurbitaceae</taxon>
        <taxon>Benincaseae</taxon>
        <taxon>Cucumis</taxon>
    </lineage>
</organism>
<sequence length="65" mass="7330">MHPEKVSKIPRWVHACTTRTTITTFLHPSRTCKGAPYLCQNGEISSNVQVARLHRACIIRDRGKG</sequence>
<evidence type="ECO:0000313" key="1">
    <source>
        <dbReference type="EnsemblPlants" id="MELO3C027438.2.1"/>
    </source>
</evidence>
<name>A0A9I9E1K9_CUCME</name>